<dbReference type="InterPro" id="IPR011084">
    <property type="entry name" value="DRMBL"/>
</dbReference>
<evidence type="ECO:0000256" key="6">
    <source>
        <dbReference type="SAM" id="MobiDB-lite"/>
    </source>
</evidence>
<reference evidence="8" key="1">
    <citation type="submission" date="2023-03" db="EMBL/GenBank/DDBJ databases">
        <authorList>
            <person name="Julca I."/>
        </authorList>
    </citation>
    <scope>NUCLEOTIDE SEQUENCE</scope>
</reference>
<evidence type="ECO:0000256" key="3">
    <source>
        <dbReference type="ARBA" id="ARBA00022763"/>
    </source>
</evidence>
<feature type="compositionally biased region" description="Basic and acidic residues" evidence="6">
    <location>
        <begin position="485"/>
        <end position="494"/>
    </location>
</feature>
<sequence length="542" mass="61175">MTIEMPKGLPFSVDTWSPNSKKKRHHFLTHAHKDHSQGILSHASFPIYCTILTKTLVLNSYPQLDEGLFIGIEVGQTLVINDPYGDFVVSAFDANHCPGAVMFLFEGSFGSILHTGDCRLTPACLLSLPEKYLGKEGKSPKCQLDYIFLDCTFGRSPLRMPSRQLAVQQVINCIWKHLDAPRVYLTCDLLGQEDILVEVSKTFGSKIYVDKVKNPEYFQALEFIVPDILTQDSSSRFHLFDGFPQLNERAEAKIAEARANFLQDPLIIRPSAQWYACENGFFEGENRRKGKCDQAIRDTSSIWHVCYSIHSSREELEWALQLLVPKWVISTTPSCRAIKLDYVKKHCLKSGATSDNSLWKLMDINSEQASAPKVSVECSCRSSPLKTAVANDLKPLTQSITQSTRQVKFFELSPTSRKSSITLFGKARIHTQGSAHDLEKKLLLKEDANSLQKELKVASSSVVETIEGECMKTSEEEVVKQETEFYKSRERGKPTYDSSVRSPNKSYNDSLRTFYRSMNVSVPQPLPSLVDLMKASKRKFLI</sequence>
<dbReference type="GO" id="GO:0036297">
    <property type="term" value="P:interstrand cross-link repair"/>
    <property type="evidence" value="ECO:0007669"/>
    <property type="project" value="TreeGrafter"/>
</dbReference>
<dbReference type="EMBL" id="OX459123">
    <property type="protein sequence ID" value="CAI9108902.1"/>
    <property type="molecule type" value="Genomic_DNA"/>
</dbReference>
<evidence type="ECO:0000256" key="2">
    <source>
        <dbReference type="ARBA" id="ARBA00010304"/>
    </source>
</evidence>
<dbReference type="Pfam" id="PF07522">
    <property type="entry name" value="DRMBL"/>
    <property type="match status" value="1"/>
</dbReference>
<keyword evidence="5" id="KW-0539">Nucleus</keyword>
<dbReference type="PANTHER" id="PTHR23240:SF31">
    <property type="entry name" value="DNA REPAIR METALLO-BETA-LACTAMASE FAMILY PROTEIN"/>
    <property type="match status" value="1"/>
</dbReference>
<dbReference type="AlphaFoldDB" id="A0AAV1DNI0"/>
<evidence type="ECO:0000313" key="8">
    <source>
        <dbReference type="EMBL" id="CAI9108902.1"/>
    </source>
</evidence>
<accession>A0AAV1DNI0</accession>
<comment type="similarity">
    <text evidence="2">Belongs to the DNA repair metallo-beta-lactamase (DRMBL) family.</text>
</comment>
<dbReference type="Proteomes" id="UP001161247">
    <property type="component" value="Chromosome 6"/>
</dbReference>
<protein>
    <submittedName>
        <fullName evidence="8">OLC1v1008607C1</fullName>
    </submittedName>
</protein>
<dbReference type="InterPro" id="IPR036866">
    <property type="entry name" value="RibonucZ/Hydroxyglut_hydro"/>
</dbReference>
<name>A0AAV1DNI0_OLDCO</name>
<proteinExistence type="inferred from homology"/>
<dbReference type="FunFam" id="3.40.50.12650:FF:000005">
    <property type="entry name" value="DNA repair metallo-beta-lactamase family protein"/>
    <property type="match status" value="1"/>
</dbReference>
<feature type="domain" description="DNA repair metallo-beta-lactamase" evidence="7">
    <location>
        <begin position="228"/>
        <end position="335"/>
    </location>
</feature>
<gene>
    <name evidence="8" type="ORF">OLC1_LOCUS16897</name>
</gene>
<keyword evidence="9" id="KW-1185">Reference proteome</keyword>
<comment type="subcellular location">
    <subcellularLocation>
        <location evidence="1">Nucleus</location>
    </subcellularLocation>
</comment>
<dbReference type="GO" id="GO:0003684">
    <property type="term" value="F:damaged DNA binding"/>
    <property type="evidence" value="ECO:0007669"/>
    <property type="project" value="TreeGrafter"/>
</dbReference>
<dbReference type="GO" id="GO:0005634">
    <property type="term" value="C:nucleus"/>
    <property type="evidence" value="ECO:0007669"/>
    <property type="project" value="UniProtKB-SubCell"/>
</dbReference>
<dbReference type="GO" id="GO:0035312">
    <property type="term" value="F:5'-3' DNA exonuclease activity"/>
    <property type="evidence" value="ECO:0007669"/>
    <property type="project" value="TreeGrafter"/>
</dbReference>
<evidence type="ECO:0000256" key="1">
    <source>
        <dbReference type="ARBA" id="ARBA00004123"/>
    </source>
</evidence>
<evidence type="ECO:0000256" key="4">
    <source>
        <dbReference type="ARBA" id="ARBA00023204"/>
    </source>
</evidence>
<keyword evidence="4" id="KW-0234">DNA repair</keyword>
<dbReference type="PANTHER" id="PTHR23240">
    <property type="entry name" value="DNA CROSS-LINK REPAIR PROTEIN PSO2/SNM1-RELATED"/>
    <property type="match status" value="1"/>
</dbReference>
<evidence type="ECO:0000259" key="7">
    <source>
        <dbReference type="Pfam" id="PF07522"/>
    </source>
</evidence>
<organism evidence="8 9">
    <name type="scientific">Oldenlandia corymbosa var. corymbosa</name>
    <dbReference type="NCBI Taxonomy" id="529605"/>
    <lineage>
        <taxon>Eukaryota</taxon>
        <taxon>Viridiplantae</taxon>
        <taxon>Streptophyta</taxon>
        <taxon>Embryophyta</taxon>
        <taxon>Tracheophyta</taxon>
        <taxon>Spermatophyta</taxon>
        <taxon>Magnoliopsida</taxon>
        <taxon>eudicotyledons</taxon>
        <taxon>Gunneridae</taxon>
        <taxon>Pentapetalae</taxon>
        <taxon>asterids</taxon>
        <taxon>lamiids</taxon>
        <taxon>Gentianales</taxon>
        <taxon>Rubiaceae</taxon>
        <taxon>Rubioideae</taxon>
        <taxon>Spermacoceae</taxon>
        <taxon>Hedyotis-Oldenlandia complex</taxon>
        <taxon>Oldenlandia</taxon>
    </lineage>
</organism>
<feature type="region of interest" description="Disordered" evidence="6">
    <location>
        <begin position="485"/>
        <end position="504"/>
    </location>
</feature>
<evidence type="ECO:0000313" key="9">
    <source>
        <dbReference type="Proteomes" id="UP001161247"/>
    </source>
</evidence>
<dbReference type="Gene3D" id="3.40.50.12650">
    <property type="match status" value="1"/>
</dbReference>
<dbReference type="FunFam" id="3.60.15.10:FF:000039">
    <property type="entry name" value="DNA repair metallo-beta-lactamase family protein"/>
    <property type="match status" value="1"/>
</dbReference>
<keyword evidence="3" id="KW-0227">DNA damage</keyword>
<dbReference type="Gene3D" id="3.60.15.10">
    <property type="entry name" value="Ribonuclease Z/Hydroxyacylglutathione hydrolase-like"/>
    <property type="match status" value="1"/>
</dbReference>
<dbReference type="SUPFAM" id="SSF56281">
    <property type="entry name" value="Metallo-hydrolase/oxidoreductase"/>
    <property type="match status" value="1"/>
</dbReference>
<evidence type="ECO:0000256" key="5">
    <source>
        <dbReference type="ARBA" id="ARBA00023242"/>
    </source>
</evidence>
<dbReference type="GO" id="GO:0006303">
    <property type="term" value="P:double-strand break repair via nonhomologous end joining"/>
    <property type="evidence" value="ECO:0007669"/>
    <property type="project" value="TreeGrafter"/>
</dbReference>